<feature type="transmembrane region" description="Helical" evidence="1">
    <location>
        <begin position="45"/>
        <end position="66"/>
    </location>
</feature>
<reference evidence="3" key="1">
    <citation type="journal article" date="2010" name="PLoS ONE">
        <title>The Arthrobacter arilaitensis Re117 genome sequence reveals its genetic adaptation to the surface of cheese.</title>
        <authorList>
            <person name="Monnet C."/>
            <person name="Loux V."/>
            <person name="Gibrat J.F."/>
            <person name="Spinnler E."/>
            <person name="Barbe V."/>
            <person name="Vacherie B."/>
            <person name="Gavory F."/>
            <person name="Gourbeyre E."/>
            <person name="Siguier P."/>
            <person name="Chandler M."/>
            <person name="Elleuch R."/>
            <person name="Irlinger F."/>
            <person name="Vallaeys T."/>
        </authorList>
    </citation>
    <scope>NUCLEOTIDE SEQUENCE</scope>
    <source>
        <strain evidence="3">DSM 16368 / CIP 108037 / IAM 15318 / JCM 13566 / Re117</strain>
    </source>
</reference>
<proteinExistence type="predicted"/>
<sequence length="86" mass="9338">MNVNPVVPWEMQALSYGVFALYLALLATAFVLIARSPRLSSGSKLIYALLIVLVPLAGAVVSIIVATSKHQQRAVSRSEFLQKRIA</sequence>
<dbReference type="Proteomes" id="UP000006878">
    <property type="component" value="Chromosome"/>
</dbReference>
<evidence type="ECO:0000313" key="3">
    <source>
        <dbReference type="Proteomes" id="UP000006878"/>
    </source>
</evidence>
<organism evidence="2 3">
    <name type="scientific">Glutamicibacter arilaitensis (strain DSM 16368 / CIP 108037 / IAM 15318 / JCM 13566 / NCIMB 14258 / Re117)</name>
    <name type="common">Arthrobacter arilaitensis</name>
    <dbReference type="NCBI Taxonomy" id="861360"/>
    <lineage>
        <taxon>Bacteria</taxon>
        <taxon>Bacillati</taxon>
        <taxon>Actinomycetota</taxon>
        <taxon>Actinomycetes</taxon>
        <taxon>Micrococcales</taxon>
        <taxon>Micrococcaceae</taxon>
        <taxon>Glutamicibacter</taxon>
    </lineage>
</organism>
<evidence type="ECO:0000313" key="2">
    <source>
        <dbReference type="EMBL" id="CBT77464.1"/>
    </source>
</evidence>
<feature type="transmembrane region" description="Helical" evidence="1">
    <location>
        <begin position="13"/>
        <end position="33"/>
    </location>
</feature>
<dbReference type="EMBL" id="FQ311875">
    <property type="protein sequence ID" value="CBT77464.1"/>
    <property type="molecule type" value="Genomic_DNA"/>
</dbReference>
<keyword evidence="3" id="KW-1185">Reference proteome</keyword>
<name>A0ABP1U622_GLUAR</name>
<accession>A0ABP1U622</accession>
<reference evidence="3" key="2">
    <citation type="submission" date="2010-07" db="EMBL/GenBank/DDBJ databases">
        <title>Complete genome sequence of Arthrobacter arilaitensis (strain DSM 16368 / CIP 108037 / JCM 13566 / Re117).</title>
        <authorList>
            <person name="Genoscope."/>
        </authorList>
    </citation>
    <scope>NUCLEOTIDE SEQUENCE [LARGE SCALE GENOMIC DNA]</scope>
    <source>
        <strain evidence="3">DSM 16368 / CIP 108037 / IAM 15318 / JCM 13566 / Re117</strain>
    </source>
</reference>
<gene>
    <name evidence="2" type="ordered locus">AARI_32650</name>
</gene>
<protein>
    <submittedName>
        <fullName evidence="2">Hypothetical membrane protein</fullName>
    </submittedName>
</protein>
<keyword evidence="1" id="KW-0472">Membrane</keyword>
<keyword evidence="1" id="KW-1133">Transmembrane helix</keyword>
<evidence type="ECO:0000256" key="1">
    <source>
        <dbReference type="SAM" id="Phobius"/>
    </source>
</evidence>
<keyword evidence="1" id="KW-0812">Transmembrane</keyword>